<sequence>MADKTVQTRGWTLWSRSGYRGPSDLRPGSVGTPHVDDEPPDEATPVPAGAPVAGRRRPARPAGAGGLIDRIIADRSIRIEYQAIHDTEHGQVVGFEALTRGPEGPLRSPVQLFAAAQAVGRLGELDWICRVTAFREMLDAGLPPSISLFVNVEADSLIEPCPPDLLPTVQEAEQRLRVYVDLTGRAISRFPCQALETARRARAANWGVAINDIEFSAAGAALLPTLEPDVVKLNHQLISSGLGPANIALIAAMAECERTRAALLVERVENTDASMIARAAGSYFQQGHLLGRPGPLPEHLPQPLHPIPLLVHPDPDEAVSTPWSVLSAGGARQTSAVSQAGLDHLILGITTRAAVGDQAPAVAVVTPAGAATMAPERQVMFTMLLERCPLVIIVGPDVSAWSSWRVRAADMPSGHAFAPETCFVVLSPGLAMAVAGRPHGGHPQDPPVWDIAVSQSPDLCRTVMRQILRTVDTLAGGVHHPG</sequence>
<dbReference type="Pfam" id="PF00563">
    <property type="entry name" value="EAL"/>
    <property type="match status" value="1"/>
</dbReference>
<dbReference type="Proteomes" id="UP000660611">
    <property type="component" value="Unassembled WGS sequence"/>
</dbReference>
<comment type="caution">
    <text evidence="3">The sequence shown here is derived from an EMBL/GenBank/DDBJ whole genome shotgun (WGS) entry which is preliminary data.</text>
</comment>
<feature type="region of interest" description="Disordered" evidence="1">
    <location>
        <begin position="1"/>
        <end position="61"/>
    </location>
</feature>
<gene>
    <name evidence="3" type="ORF">Dsi01nite_036990</name>
</gene>
<organism evidence="3 4">
    <name type="scientific">Dactylosporangium siamense</name>
    <dbReference type="NCBI Taxonomy" id="685454"/>
    <lineage>
        <taxon>Bacteria</taxon>
        <taxon>Bacillati</taxon>
        <taxon>Actinomycetota</taxon>
        <taxon>Actinomycetes</taxon>
        <taxon>Micromonosporales</taxon>
        <taxon>Micromonosporaceae</taxon>
        <taxon>Dactylosporangium</taxon>
    </lineage>
</organism>
<dbReference type="GO" id="GO:0071111">
    <property type="term" value="F:cyclic-guanylate-specific phosphodiesterase activity"/>
    <property type="evidence" value="ECO:0007669"/>
    <property type="project" value="InterPro"/>
</dbReference>
<dbReference type="AlphaFoldDB" id="A0A919UCH8"/>
<dbReference type="EMBL" id="BONQ01000055">
    <property type="protein sequence ID" value="GIG45658.1"/>
    <property type="molecule type" value="Genomic_DNA"/>
</dbReference>
<name>A0A919UCH8_9ACTN</name>
<dbReference type="SUPFAM" id="SSF141868">
    <property type="entry name" value="EAL domain-like"/>
    <property type="match status" value="1"/>
</dbReference>
<dbReference type="InterPro" id="IPR050706">
    <property type="entry name" value="Cyclic-di-GMP_PDE-like"/>
</dbReference>
<feature type="domain" description="EAL" evidence="2">
    <location>
        <begin position="61"/>
        <end position="307"/>
    </location>
</feature>
<dbReference type="RefSeq" id="WP_203847461.1">
    <property type="nucleotide sequence ID" value="NZ_BAAAVW010000011.1"/>
</dbReference>
<keyword evidence="4" id="KW-1185">Reference proteome</keyword>
<dbReference type="PANTHER" id="PTHR33121:SF76">
    <property type="entry name" value="SIGNALING PROTEIN"/>
    <property type="match status" value="1"/>
</dbReference>
<dbReference type="InterPro" id="IPR001633">
    <property type="entry name" value="EAL_dom"/>
</dbReference>
<feature type="compositionally biased region" description="Polar residues" evidence="1">
    <location>
        <begin position="1"/>
        <end position="10"/>
    </location>
</feature>
<evidence type="ECO:0000313" key="4">
    <source>
        <dbReference type="Proteomes" id="UP000660611"/>
    </source>
</evidence>
<accession>A0A919UCH8</accession>
<dbReference type="Gene3D" id="3.20.20.450">
    <property type="entry name" value="EAL domain"/>
    <property type="match status" value="1"/>
</dbReference>
<evidence type="ECO:0000256" key="1">
    <source>
        <dbReference type="SAM" id="MobiDB-lite"/>
    </source>
</evidence>
<evidence type="ECO:0000259" key="2">
    <source>
        <dbReference type="PROSITE" id="PS50883"/>
    </source>
</evidence>
<reference evidence="3" key="1">
    <citation type="submission" date="2021-01" db="EMBL/GenBank/DDBJ databases">
        <title>Whole genome shotgun sequence of Dactylosporangium siamense NBRC 106093.</title>
        <authorList>
            <person name="Komaki H."/>
            <person name="Tamura T."/>
        </authorList>
    </citation>
    <scope>NUCLEOTIDE SEQUENCE</scope>
    <source>
        <strain evidence="3">NBRC 106093</strain>
    </source>
</reference>
<dbReference type="CDD" id="cd01948">
    <property type="entry name" value="EAL"/>
    <property type="match status" value="1"/>
</dbReference>
<dbReference type="InterPro" id="IPR035919">
    <property type="entry name" value="EAL_sf"/>
</dbReference>
<dbReference type="PANTHER" id="PTHR33121">
    <property type="entry name" value="CYCLIC DI-GMP PHOSPHODIESTERASE PDEF"/>
    <property type="match status" value="1"/>
</dbReference>
<dbReference type="PROSITE" id="PS50883">
    <property type="entry name" value="EAL"/>
    <property type="match status" value="1"/>
</dbReference>
<protein>
    <recommendedName>
        <fullName evidence="2">EAL domain-containing protein</fullName>
    </recommendedName>
</protein>
<proteinExistence type="predicted"/>
<evidence type="ECO:0000313" key="3">
    <source>
        <dbReference type="EMBL" id="GIG45658.1"/>
    </source>
</evidence>
<dbReference type="SMART" id="SM00052">
    <property type="entry name" value="EAL"/>
    <property type="match status" value="1"/>
</dbReference>